<feature type="transmembrane region" description="Helical" evidence="17">
    <location>
        <begin position="653"/>
        <end position="672"/>
    </location>
</feature>
<feature type="domain" description="Peptidase M28" evidence="18">
    <location>
        <begin position="123"/>
        <end position="326"/>
    </location>
</feature>
<dbReference type="Pfam" id="PF04389">
    <property type="entry name" value="Peptidase_M28"/>
    <property type="match status" value="1"/>
</dbReference>
<comment type="cofactor">
    <cofactor evidence="1">
        <name>Zn(2+)</name>
        <dbReference type="ChEBI" id="CHEBI:29105"/>
    </cofactor>
</comment>
<evidence type="ECO:0000256" key="3">
    <source>
        <dbReference type="ARBA" id="ARBA00004128"/>
    </source>
</evidence>
<dbReference type="PANTHER" id="PTHR12147:SF58">
    <property type="entry name" value="VACUOLAR MEMBRANE PROTEASE"/>
    <property type="match status" value="1"/>
</dbReference>
<evidence type="ECO:0000256" key="13">
    <source>
        <dbReference type="ARBA" id="ARBA00023136"/>
    </source>
</evidence>
<dbReference type="PANTHER" id="PTHR12147">
    <property type="entry name" value="METALLOPEPTIDASE M28 FAMILY MEMBER"/>
    <property type="match status" value="1"/>
</dbReference>
<feature type="region of interest" description="Disordered" evidence="16">
    <location>
        <begin position="552"/>
        <end position="589"/>
    </location>
</feature>
<dbReference type="CDD" id="cd03875">
    <property type="entry name" value="M28_Fxna_like"/>
    <property type="match status" value="1"/>
</dbReference>
<dbReference type="GO" id="GO:0006508">
    <property type="term" value="P:proteolysis"/>
    <property type="evidence" value="ECO:0007669"/>
    <property type="project" value="UniProtKB-KW"/>
</dbReference>
<evidence type="ECO:0000256" key="12">
    <source>
        <dbReference type="ARBA" id="ARBA00023049"/>
    </source>
</evidence>
<evidence type="ECO:0000256" key="4">
    <source>
        <dbReference type="ARBA" id="ARBA00010918"/>
    </source>
</evidence>
<evidence type="ECO:0000259" key="20">
    <source>
        <dbReference type="Pfam" id="PF22251"/>
    </source>
</evidence>
<dbReference type="GO" id="GO:0005774">
    <property type="term" value="C:vacuolar membrane"/>
    <property type="evidence" value="ECO:0007669"/>
    <property type="project" value="UniProtKB-SubCell"/>
</dbReference>
<keyword evidence="12" id="KW-0482">Metalloprotease</keyword>
<evidence type="ECO:0000256" key="17">
    <source>
        <dbReference type="SAM" id="Phobius"/>
    </source>
</evidence>
<keyword evidence="11 17" id="KW-1133">Transmembrane helix</keyword>
<evidence type="ECO:0000313" key="21">
    <source>
        <dbReference type="EMBL" id="KAH8995914.1"/>
    </source>
</evidence>
<comment type="function">
    <text evidence="2">May be involved in vacuolar sorting and osmoregulation.</text>
</comment>
<organism evidence="21 22">
    <name type="scientific">Lactarius akahatsu</name>
    <dbReference type="NCBI Taxonomy" id="416441"/>
    <lineage>
        <taxon>Eukaryota</taxon>
        <taxon>Fungi</taxon>
        <taxon>Dikarya</taxon>
        <taxon>Basidiomycota</taxon>
        <taxon>Agaricomycotina</taxon>
        <taxon>Agaricomycetes</taxon>
        <taxon>Russulales</taxon>
        <taxon>Russulaceae</taxon>
        <taxon>Lactarius</taxon>
    </lineage>
</organism>
<name>A0AAD4LML2_9AGAM</name>
<feature type="transmembrane region" description="Helical" evidence="17">
    <location>
        <begin position="358"/>
        <end position="375"/>
    </location>
</feature>
<dbReference type="Pfam" id="PF22251">
    <property type="entry name" value="PFF1_TM"/>
    <property type="match status" value="1"/>
</dbReference>
<evidence type="ECO:0000256" key="8">
    <source>
        <dbReference type="ARBA" id="ARBA00022723"/>
    </source>
</evidence>
<evidence type="ECO:0000256" key="14">
    <source>
        <dbReference type="ARBA" id="ARBA00023180"/>
    </source>
</evidence>
<dbReference type="GO" id="GO:0046872">
    <property type="term" value="F:metal ion binding"/>
    <property type="evidence" value="ECO:0007669"/>
    <property type="project" value="UniProtKB-KW"/>
</dbReference>
<dbReference type="Pfam" id="PF22250">
    <property type="entry name" value="PFF1_C"/>
    <property type="match status" value="1"/>
</dbReference>
<feature type="transmembrane region" description="Helical" evidence="17">
    <location>
        <begin position="488"/>
        <end position="509"/>
    </location>
</feature>
<dbReference type="AlphaFoldDB" id="A0AAD4LML2"/>
<evidence type="ECO:0000256" key="1">
    <source>
        <dbReference type="ARBA" id="ARBA00001947"/>
    </source>
</evidence>
<feature type="transmembrane region" description="Helical" evidence="17">
    <location>
        <begin position="455"/>
        <end position="476"/>
    </location>
</feature>
<feature type="domain" description="Vacuolar membrane protease transmembrane" evidence="20">
    <location>
        <begin position="423"/>
        <end position="561"/>
    </location>
</feature>
<keyword evidence="8 15" id="KW-0479">Metal-binding</keyword>
<evidence type="ECO:0000313" key="22">
    <source>
        <dbReference type="Proteomes" id="UP001201163"/>
    </source>
</evidence>
<dbReference type="InterPro" id="IPR053975">
    <property type="entry name" value="PFF1_C"/>
</dbReference>
<dbReference type="EMBL" id="JAKELL010000010">
    <property type="protein sequence ID" value="KAH8995914.1"/>
    <property type="molecule type" value="Genomic_DNA"/>
</dbReference>
<keyword evidence="5" id="KW-0926">Vacuole</keyword>
<reference evidence="21" key="1">
    <citation type="submission" date="2022-01" db="EMBL/GenBank/DDBJ databases">
        <title>Comparative genomics reveals a dynamic genome evolution in the ectomycorrhizal milk-cap (Lactarius) mushrooms.</title>
        <authorList>
            <consortium name="DOE Joint Genome Institute"/>
            <person name="Lebreton A."/>
            <person name="Tang N."/>
            <person name="Kuo A."/>
            <person name="LaButti K."/>
            <person name="Drula E."/>
            <person name="Barry K."/>
            <person name="Clum A."/>
            <person name="Lipzen A."/>
            <person name="Mousain D."/>
            <person name="Ng V."/>
            <person name="Wang R."/>
            <person name="Wang X."/>
            <person name="Dai Y."/>
            <person name="Henrissat B."/>
            <person name="Grigoriev I.V."/>
            <person name="Guerin-Laguette A."/>
            <person name="Yu F."/>
            <person name="Martin F.M."/>
        </authorList>
    </citation>
    <scope>NUCLEOTIDE SEQUENCE</scope>
    <source>
        <strain evidence="21">QP</strain>
    </source>
</reference>
<evidence type="ECO:0000256" key="2">
    <source>
        <dbReference type="ARBA" id="ARBA00003273"/>
    </source>
</evidence>
<feature type="transmembrane region" description="Helical" evidence="17">
    <location>
        <begin position="624"/>
        <end position="647"/>
    </location>
</feature>
<feature type="transmembrane region" description="Helical" evidence="17">
    <location>
        <begin position="20"/>
        <end position="37"/>
    </location>
</feature>
<evidence type="ECO:0000259" key="18">
    <source>
        <dbReference type="Pfam" id="PF04389"/>
    </source>
</evidence>
<evidence type="ECO:0000259" key="19">
    <source>
        <dbReference type="Pfam" id="PF22250"/>
    </source>
</evidence>
<comment type="caution">
    <text evidence="21">The sequence shown here is derived from an EMBL/GenBank/DDBJ whole genome shotgun (WGS) entry which is preliminary data.</text>
</comment>
<feature type="compositionally biased region" description="Basic and acidic residues" evidence="16">
    <location>
        <begin position="565"/>
        <end position="578"/>
    </location>
</feature>
<evidence type="ECO:0000256" key="5">
    <source>
        <dbReference type="ARBA" id="ARBA00022554"/>
    </source>
</evidence>
<protein>
    <recommendedName>
        <fullName evidence="15">Peptide hydrolase</fullName>
        <ecNumber evidence="15">3.4.-.-</ecNumber>
    </recommendedName>
</protein>
<evidence type="ECO:0000256" key="16">
    <source>
        <dbReference type="SAM" id="MobiDB-lite"/>
    </source>
</evidence>
<evidence type="ECO:0000256" key="9">
    <source>
        <dbReference type="ARBA" id="ARBA00022801"/>
    </source>
</evidence>
<evidence type="ECO:0000256" key="7">
    <source>
        <dbReference type="ARBA" id="ARBA00022692"/>
    </source>
</evidence>
<dbReference type="InterPro" id="IPR048024">
    <property type="entry name" value="Fxna-like_M28_dom"/>
</dbReference>
<dbReference type="Gene3D" id="3.40.630.10">
    <property type="entry name" value="Zn peptidases"/>
    <property type="match status" value="1"/>
</dbReference>
<feature type="transmembrane region" description="Helical" evidence="17">
    <location>
        <begin position="381"/>
        <end position="399"/>
    </location>
</feature>
<feature type="compositionally biased region" description="Polar residues" evidence="16">
    <location>
        <begin position="580"/>
        <end position="589"/>
    </location>
</feature>
<accession>A0AAD4LML2</accession>
<keyword evidence="13 17" id="KW-0472">Membrane</keyword>
<dbReference type="InterPro" id="IPR053976">
    <property type="entry name" value="PFF1_TM"/>
</dbReference>
<feature type="transmembrane region" description="Helical" evidence="17">
    <location>
        <begin position="420"/>
        <end position="443"/>
    </location>
</feature>
<keyword evidence="7 17" id="KW-0812">Transmembrane</keyword>
<evidence type="ECO:0000256" key="6">
    <source>
        <dbReference type="ARBA" id="ARBA00022670"/>
    </source>
</evidence>
<gene>
    <name evidence="21" type="ORF">EDB92DRAFT_1942802</name>
</gene>
<evidence type="ECO:0000256" key="15">
    <source>
        <dbReference type="RuleBase" id="RU361240"/>
    </source>
</evidence>
<evidence type="ECO:0000256" key="11">
    <source>
        <dbReference type="ARBA" id="ARBA00022989"/>
    </source>
</evidence>
<keyword evidence="9 15" id="KW-0378">Hydrolase</keyword>
<keyword evidence="10 15" id="KW-0862">Zinc</keyword>
<keyword evidence="22" id="KW-1185">Reference proteome</keyword>
<feature type="transmembrane region" description="Helical" evidence="17">
    <location>
        <begin position="521"/>
        <end position="541"/>
    </location>
</feature>
<proteinExistence type="inferred from homology"/>
<dbReference type="GO" id="GO:0008235">
    <property type="term" value="F:metalloexopeptidase activity"/>
    <property type="evidence" value="ECO:0007669"/>
    <property type="project" value="InterPro"/>
</dbReference>
<dbReference type="Proteomes" id="UP001201163">
    <property type="component" value="Unassembled WGS sequence"/>
</dbReference>
<dbReference type="EC" id="3.4.-.-" evidence="15"/>
<comment type="similarity">
    <text evidence="4 15">Belongs to the peptidase M28 family.</text>
</comment>
<evidence type="ECO:0000256" key="10">
    <source>
        <dbReference type="ARBA" id="ARBA00022833"/>
    </source>
</evidence>
<keyword evidence="14" id="KW-0325">Glycoprotein</keyword>
<dbReference type="InterPro" id="IPR045175">
    <property type="entry name" value="M28_fam"/>
</dbReference>
<feature type="domain" description="Vacuolar membrane protease C-terminal" evidence="19">
    <location>
        <begin position="681"/>
        <end position="905"/>
    </location>
</feature>
<dbReference type="SUPFAM" id="SSF53187">
    <property type="entry name" value="Zn-dependent exopeptidases"/>
    <property type="match status" value="1"/>
</dbReference>
<comment type="subcellular location">
    <subcellularLocation>
        <location evidence="3">Vacuole membrane</location>
        <topology evidence="3">Multi-pass membrane protein</topology>
    </subcellularLocation>
</comment>
<keyword evidence="6 15" id="KW-0645">Protease</keyword>
<dbReference type="InterPro" id="IPR007484">
    <property type="entry name" value="Peptidase_M28"/>
</dbReference>
<sequence>MTISSILQTIFSFRTGSTTVLAFLFYLAVFVSLYITQSGPQVLGVDRQHALGLSVDQAYRDLHLVAERPHPYNSHQNDVVRHFLLQRLQNIAKGHDFVHVDDDIRTNAAFLDGSRAVYFQGNNLLVKIDGTDNAAEGDGVLFSAHFDSVSTAPGATDDGMSVVALLQLVNVLCKNRPRRTAVFNINNGEEDGLHGAHTFLRHSWSDLTSTFLNIEGAGSGGRPFLFRTTSYEVLKAFRSTPHIHADAISQDAWDQRIIRSDTDYSVYSAPRTWGGSSLAETNATARGYVGPGGGMQGADIAFYTGRSRYHTMDDTIRGMGDGGAQKSLWFLLELLHSVSDSILNGRSDKLDSGENERAVYFELFGVYLVAFPFHLLLVAEIILLVVGPISLAGLGYVLVQQSILSPPFPARMQWSSDFRGYGRFWFALVLGAGAQVGLVVGFLKINPNTAHSHPVATSLSAFSLAYLSLAIPLQLAQRLRPIPPSRQRSIILVELYGLTWVLLATITFLTQRVVIAGLYWIALWNVSLLVAAVLGAFEGLWGTGKAGRIVLPRDESDGEGEGEEDSHPRRWHQQRDGSETSETTPLLRRTSPTHSLVLDETAQDKAYFWWIFHAMPQTIPDGGWVGMVYAPISLLCFLILLPLAPFVHKVHRVLTIVILLVFISSTAYAWIATPFTSNSRLKVFFAHRVELTNVSATTSSPQLTRAITQLNLIEGYGPRLAATLPSSQYYGDDSGEKCAMGELGLTRCEWAVPPVLHPSILGAKEASWLVANVTRRGPTSLRVEIEGMQTRACRIYVDSHSIHRYRARTIGSPQMEWSTFDVPASKKRDIHLLALWARSWDTKKFQADLELDAGFEEGEEEPIAGRVSCLWNDGPGGALIPALDEARAFLPEWVAITKAGSGLVEANSGFVL</sequence>